<dbReference type="SUPFAM" id="SSF48403">
    <property type="entry name" value="Ankyrin repeat"/>
    <property type="match status" value="1"/>
</dbReference>
<evidence type="ECO:0000259" key="4">
    <source>
        <dbReference type="PROSITE" id="PS50011"/>
    </source>
</evidence>
<evidence type="ECO:0000313" key="6">
    <source>
        <dbReference type="Proteomes" id="UP000027195"/>
    </source>
</evidence>
<keyword evidence="2 3" id="KW-0040">ANK repeat</keyword>
<sequence>MGADIEQKDPYCRTNLHRALNAKDFQLAKQLVEQGADVRACNWLGLRPLHLLAQLSTDYLDILSPSPFAEMIQVLSSARADINARNSYNGSPLSYAYSEESSLIFRLLVDAGADLSLLDRKVGTDMRHFLARVLQYSDDTADGDYLPASVDVNATYSRGDTYLDRAVWLGSPSAVKALLLRGADPKGRGHWGRTPLHYTFNLMRHPNGAGAIRALIDAGANVDDTLPRRTPLDVAISRTCPPAFRIILAGGGWTSEKNIVFSDRFLHAPEGTDAVIDVIEAKKLFGFMPGQDSDRVLCRAAQRGSPNAIRWLLGRGANPNIRDDQGRTPLHYSVDLITRPEGEETLSALIEKGAHIDATDSDEKTPLQLAVAKSSCRAVQSFLRRGADPHAGGPFGAASPGLVVSMLEDPDGISMVLALIGAEMTIDKRPRYYLNAHSRSRCLELVREVRKILVEAPTRNACVAFLSTFYPLVGTYPGSDIPLYECEIKLTKTEKSGEGGFSDCFEGVFLGHHKVAMKALRAHLEEEVMERRMKREMGVWSRLDHPNVLPFIGWHTFGPTSYMVSPWMENGDALAYVERRPQANRLQLVRPAVIAADGYTVYALTYGPHSSGLPGSTSG</sequence>
<dbReference type="Pfam" id="PF07714">
    <property type="entry name" value="PK_Tyr_Ser-Thr"/>
    <property type="match status" value="1"/>
</dbReference>
<dbReference type="InParanoid" id="A0A067MFV6"/>
<dbReference type="InterPro" id="IPR051165">
    <property type="entry name" value="Multifunctional_ANK_Repeat"/>
</dbReference>
<name>A0A067MFV6_BOTB1</name>
<evidence type="ECO:0000256" key="2">
    <source>
        <dbReference type="ARBA" id="ARBA00023043"/>
    </source>
</evidence>
<feature type="repeat" description="ANK" evidence="3">
    <location>
        <begin position="88"/>
        <end position="120"/>
    </location>
</feature>
<dbReference type="Gene3D" id="1.25.40.20">
    <property type="entry name" value="Ankyrin repeat-containing domain"/>
    <property type="match status" value="3"/>
</dbReference>
<evidence type="ECO:0000256" key="3">
    <source>
        <dbReference type="PROSITE-ProRule" id="PRU00023"/>
    </source>
</evidence>
<organism evidence="5 6">
    <name type="scientific">Botryobasidium botryosum (strain FD-172 SS1)</name>
    <dbReference type="NCBI Taxonomy" id="930990"/>
    <lineage>
        <taxon>Eukaryota</taxon>
        <taxon>Fungi</taxon>
        <taxon>Dikarya</taxon>
        <taxon>Basidiomycota</taxon>
        <taxon>Agaricomycotina</taxon>
        <taxon>Agaricomycetes</taxon>
        <taxon>Cantharellales</taxon>
        <taxon>Botryobasidiaceae</taxon>
        <taxon>Botryobasidium</taxon>
    </lineage>
</organism>
<dbReference type="InterPro" id="IPR011009">
    <property type="entry name" value="Kinase-like_dom_sf"/>
</dbReference>
<keyword evidence="6" id="KW-1185">Reference proteome</keyword>
<dbReference type="HOGENOM" id="CLU_000288_7_25_1"/>
<evidence type="ECO:0000256" key="1">
    <source>
        <dbReference type="ARBA" id="ARBA00022737"/>
    </source>
</evidence>
<feature type="repeat" description="ANK" evidence="3">
    <location>
        <begin position="11"/>
        <end position="43"/>
    </location>
</feature>
<dbReference type="InterPro" id="IPR036770">
    <property type="entry name" value="Ankyrin_rpt-contain_sf"/>
</dbReference>
<gene>
    <name evidence="5" type="ORF">BOTBODRAFT_491533</name>
</gene>
<dbReference type="GO" id="GO:0005524">
    <property type="term" value="F:ATP binding"/>
    <property type="evidence" value="ECO:0007669"/>
    <property type="project" value="InterPro"/>
</dbReference>
<dbReference type="EMBL" id="KL198067">
    <property type="protein sequence ID" value="KDQ10446.1"/>
    <property type="molecule type" value="Genomic_DNA"/>
</dbReference>
<dbReference type="OrthoDB" id="194358at2759"/>
<protein>
    <recommendedName>
        <fullName evidence="4">Protein kinase domain-containing protein</fullName>
    </recommendedName>
</protein>
<feature type="repeat" description="ANK" evidence="3">
    <location>
        <begin position="325"/>
        <end position="361"/>
    </location>
</feature>
<dbReference type="SUPFAM" id="SSF56112">
    <property type="entry name" value="Protein kinase-like (PK-like)"/>
    <property type="match status" value="1"/>
</dbReference>
<dbReference type="Gene3D" id="1.10.510.10">
    <property type="entry name" value="Transferase(Phosphotransferase) domain 1"/>
    <property type="match status" value="1"/>
</dbReference>
<dbReference type="GO" id="GO:0004672">
    <property type="term" value="F:protein kinase activity"/>
    <property type="evidence" value="ECO:0007669"/>
    <property type="project" value="InterPro"/>
</dbReference>
<proteinExistence type="predicted"/>
<dbReference type="InterPro" id="IPR000719">
    <property type="entry name" value="Prot_kinase_dom"/>
</dbReference>
<evidence type="ECO:0000313" key="5">
    <source>
        <dbReference type="EMBL" id="KDQ10446.1"/>
    </source>
</evidence>
<dbReference type="Pfam" id="PF12796">
    <property type="entry name" value="Ank_2"/>
    <property type="match status" value="1"/>
</dbReference>
<dbReference type="PANTHER" id="PTHR24123">
    <property type="entry name" value="ANKYRIN REPEAT-CONTAINING"/>
    <property type="match status" value="1"/>
</dbReference>
<dbReference type="InterPro" id="IPR001245">
    <property type="entry name" value="Ser-Thr/Tyr_kinase_cat_dom"/>
</dbReference>
<dbReference type="PROSITE" id="PS50088">
    <property type="entry name" value="ANK_REPEAT"/>
    <property type="match status" value="4"/>
</dbReference>
<feature type="domain" description="Protein kinase" evidence="4">
    <location>
        <begin position="490"/>
        <end position="619"/>
    </location>
</feature>
<dbReference type="Proteomes" id="UP000027195">
    <property type="component" value="Unassembled WGS sequence"/>
</dbReference>
<dbReference type="SMART" id="SM00248">
    <property type="entry name" value="ANK"/>
    <property type="match status" value="9"/>
</dbReference>
<dbReference type="AlphaFoldDB" id="A0A067MFV6"/>
<accession>A0A067MFV6</accession>
<dbReference type="PANTHER" id="PTHR24123:SF33">
    <property type="entry name" value="PROTEIN HOS4"/>
    <property type="match status" value="1"/>
</dbReference>
<dbReference type="STRING" id="930990.A0A067MFV6"/>
<keyword evidence="1" id="KW-0677">Repeat</keyword>
<dbReference type="InterPro" id="IPR002110">
    <property type="entry name" value="Ankyrin_rpt"/>
</dbReference>
<dbReference type="PROSITE" id="PS50011">
    <property type="entry name" value="PROTEIN_KINASE_DOM"/>
    <property type="match status" value="1"/>
</dbReference>
<feature type="repeat" description="ANK" evidence="3">
    <location>
        <begin position="292"/>
        <end position="324"/>
    </location>
</feature>
<reference evidence="6" key="1">
    <citation type="journal article" date="2014" name="Proc. Natl. Acad. Sci. U.S.A.">
        <title>Extensive sampling of basidiomycete genomes demonstrates inadequacy of the white-rot/brown-rot paradigm for wood decay fungi.</title>
        <authorList>
            <person name="Riley R."/>
            <person name="Salamov A.A."/>
            <person name="Brown D.W."/>
            <person name="Nagy L.G."/>
            <person name="Floudas D."/>
            <person name="Held B.W."/>
            <person name="Levasseur A."/>
            <person name="Lombard V."/>
            <person name="Morin E."/>
            <person name="Otillar R."/>
            <person name="Lindquist E.A."/>
            <person name="Sun H."/>
            <person name="LaButti K.M."/>
            <person name="Schmutz J."/>
            <person name="Jabbour D."/>
            <person name="Luo H."/>
            <person name="Baker S.E."/>
            <person name="Pisabarro A.G."/>
            <person name="Walton J.D."/>
            <person name="Blanchette R.A."/>
            <person name="Henrissat B."/>
            <person name="Martin F."/>
            <person name="Cullen D."/>
            <person name="Hibbett D.S."/>
            <person name="Grigoriev I.V."/>
        </authorList>
    </citation>
    <scope>NUCLEOTIDE SEQUENCE [LARGE SCALE GENOMIC DNA]</scope>
    <source>
        <strain evidence="6">FD-172 SS1</strain>
    </source>
</reference>